<keyword evidence="7" id="KW-0067">ATP-binding</keyword>
<dbReference type="Gene3D" id="3.30.565.10">
    <property type="entry name" value="Histidine kinase-like ATPase, C-terminal domain"/>
    <property type="match status" value="1"/>
</dbReference>
<dbReference type="Gene3D" id="1.20.5.1930">
    <property type="match status" value="1"/>
</dbReference>
<evidence type="ECO:0000256" key="8">
    <source>
        <dbReference type="ARBA" id="ARBA00023012"/>
    </source>
</evidence>
<dbReference type="PANTHER" id="PTHR24421">
    <property type="entry name" value="NITRATE/NITRITE SENSOR PROTEIN NARX-RELATED"/>
    <property type="match status" value="1"/>
</dbReference>
<dbReference type="PANTHER" id="PTHR24421:SF10">
    <property type="entry name" value="NITRATE_NITRITE SENSOR PROTEIN NARQ"/>
    <property type="match status" value="1"/>
</dbReference>
<proteinExistence type="predicted"/>
<protein>
    <recommendedName>
        <fullName evidence="2">histidine kinase</fullName>
        <ecNumber evidence="2">2.7.13.3</ecNumber>
    </recommendedName>
</protein>
<keyword evidence="9" id="KW-0472">Membrane</keyword>
<gene>
    <name evidence="13" type="ORF">F6J85_11100</name>
</gene>
<dbReference type="EMBL" id="CP044232">
    <property type="protein sequence ID" value="QEW03588.1"/>
    <property type="molecule type" value="Genomic_DNA"/>
</dbReference>
<keyword evidence="14" id="KW-1185">Reference proteome</keyword>
<keyword evidence="9" id="KW-0812">Transmembrane</keyword>
<dbReference type="GO" id="GO:0016020">
    <property type="term" value="C:membrane"/>
    <property type="evidence" value="ECO:0007669"/>
    <property type="project" value="InterPro"/>
</dbReference>
<dbReference type="InterPro" id="IPR011712">
    <property type="entry name" value="Sig_transdc_His_kin_sub3_dim/P"/>
</dbReference>
<dbReference type="GO" id="GO:0046983">
    <property type="term" value="F:protein dimerization activity"/>
    <property type="evidence" value="ECO:0007669"/>
    <property type="project" value="InterPro"/>
</dbReference>
<feature type="transmembrane region" description="Helical" evidence="9">
    <location>
        <begin position="195"/>
        <end position="214"/>
    </location>
</feature>
<dbReference type="EC" id="2.7.13.3" evidence="2"/>
<name>A0A5J6L4W4_9MICO</name>
<dbReference type="InterPro" id="IPR036890">
    <property type="entry name" value="HATPase_C_sf"/>
</dbReference>
<feature type="domain" description="DUF7134" evidence="12">
    <location>
        <begin position="95"/>
        <end position="249"/>
    </location>
</feature>
<dbReference type="KEGG" id="mlz:F6J85_11100"/>
<evidence type="ECO:0000259" key="11">
    <source>
        <dbReference type="Pfam" id="PF07730"/>
    </source>
</evidence>
<feature type="transmembrane region" description="Helical" evidence="9">
    <location>
        <begin position="142"/>
        <end position="160"/>
    </location>
</feature>
<evidence type="ECO:0000259" key="10">
    <source>
        <dbReference type="Pfam" id="PF02518"/>
    </source>
</evidence>
<evidence type="ECO:0000259" key="12">
    <source>
        <dbReference type="Pfam" id="PF23539"/>
    </source>
</evidence>
<accession>A0A5J6L4W4</accession>
<feature type="transmembrane region" description="Helical" evidence="9">
    <location>
        <begin position="115"/>
        <end position="137"/>
    </location>
</feature>
<feature type="transmembrane region" description="Helical" evidence="9">
    <location>
        <begin position="90"/>
        <end position="109"/>
    </location>
</feature>
<keyword evidence="8" id="KW-0902">Two-component regulatory system</keyword>
<evidence type="ECO:0000256" key="7">
    <source>
        <dbReference type="ARBA" id="ARBA00022840"/>
    </source>
</evidence>
<evidence type="ECO:0000256" key="9">
    <source>
        <dbReference type="SAM" id="Phobius"/>
    </source>
</evidence>
<dbReference type="Pfam" id="PF23539">
    <property type="entry name" value="DUF7134"/>
    <property type="match status" value="1"/>
</dbReference>
<evidence type="ECO:0000256" key="4">
    <source>
        <dbReference type="ARBA" id="ARBA00022679"/>
    </source>
</evidence>
<evidence type="ECO:0000313" key="14">
    <source>
        <dbReference type="Proteomes" id="UP000325516"/>
    </source>
</evidence>
<reference evidence="14" key="1">
    <citation type="submission" date="2019-09" db="EMBL/GenBank/DDBJ databases">
        <title>Mumia zhuanghuii sp. nov. isolated from the intestinal contents of plateau pika (Ochotona curzoniae) in the Qinghai-Tibet plateau of China.</title>
        <authorList>
            <person name="Tian Z."/>
        </authorList>
    </citation>
    <scope>NUCLEOTIDE SEQUENCE [LARGE SCALE GENOMIC DNA]</scope>
    <source>
        <strain evidence="14">L-031</strain>
    </source>
</reference>
<feature type="transmembrane region" description="Helical" evidence="9">
    <location>
        <begin position="166"/>
        <end position="183"/>
    </location>
</feature>
<keyword evidence="4" id="KW-0808">Transferase</keyword>
<evidence type="ECO:0000313" key="13">
    <source>
        <dbReference type="EMBL" id="QEW03588.1"/>
    </source>
</evidence>
<keyword evidence="6" id="KW-0418">Kinase</keyword>
<keyword evidence="9" id="KW-1133">Transmembrane helix</keyword>
<sequence length="472" mass="49003">MRRAHRPRGIRARRRPPARSGIVVLARRWMLPRCYGQAAGRRQHPSVPAPETAREATPVGDAATAIACDTAGMTHTGAATSSLGRVRPDVLGSLALAVFLLPVTVAAVVQAADGAWAWTDGAAIALFAGVHTASLFWSRRTAAALVAGSAIMLTLAFLPLDATTSAAMLPSSLAYLLIVFGAARDPRPGLGKAALALGVAGALLIVAAHRVVATSGPLHDDLLVDVFAFAGLTAAVVAVWAVGRLLRARDARERERAAEHIREAIAAERRSISRDLHDIVAHSMTVMIAQAEAGIVAGRRDPAASAQALGRIADAGRESMRDMRALLNVLGEGGDAAALAPTPAIDDLTALVEGAAGPGRAISLTETGPRGTLARDAELAVHRTVQEALTNVVRHVRPPVHVQVTLAWTPRALVLEVTDDGGSGAAEPTRAGGGRGLIGMRERITRAGGTLEVTRSPAWTVRAEFSVLPVAG</sequence>
<evidence type="ECO:0000256" key="2">
    <source>
        <dbReference type="ARBA" id="ARBA00012438"/>
    </source>
</evidence>
<evidence type="ECO:0000256" key="6">
    <source>
        <dbReference type="ARBA" id="ARBA00022777"/>
    </source>
</evidence>
<dbReference type="InterPro" id="IPR050482">
    <property type="entry name" value="Sensor_HK_TwoCompSys"/>
</dbReference>
<feature type="domain" description="Signal transduction histidine kinase subgroup 3 dimerisation and phosphoacceptor" evidence="11">
    <location>
        <begin position="268"/>
        <end position="332"/>
    </location>
</feature>
<dbReference type="GO" id="GO:0000155">
    <property type="term" value="F:phosphorelay sensor kinase activity"/>
    <property type="evidence" value="ECO:0007669"/>
    <property type="project" value="InterPro"/>
</dbReference>
<comment type="catalytic activity">
    <reaction evidence="1">
        <text>ATP + protein L-histidine = ADP + protein N-phospho-L-histidine.</text>
        <dbReference type="EC" id="2.7.13.3"/>
    </reaction>
</comment>
<dbReference type="GO" id="GO:0005524">
    <property type="term" value="F:ATP binding"/>
    <property type="evidence" value="ECO:0007669"/>
    <property type="project" value="UniProtKB-KW"/>
</dbReference>
<evidence type="ECO:0000256" key="1">
    <source>
        <dbReference type="ARBA" id="ARBA00000085"/>
    </source>
</evidence>
<dbReference type="Pfam" id="PF07730">
    <property type="entry name" value="HisKA_3"/>
    <property type="match status" value="1"/>
</dbReference>
<dbReference type="AlphaFoldDB" id="A0A5J6L4W4"/>
<dbReference type="InterPro" id="IPR003594">
    <property type="entry name" value="HATPase_dom"/>
</dbReference>
<organism evidence="13 14">
    <name type="scientific">Microbacterium lushaniae</name>
    <dbReference type="NCBI Taxonomy" id="2614639"/>
    <lineage>
        <taxon>Bacteria</taxon>
        <taxon>Bacillati</taxon>
        <taxon>Actinomycetota</taxon>
        <taxon>Actinomycetes</taxon>
        <taxon>Micrococcales</taxon>
        <taxon>Microbacteriaceae</taxon>
        <taxon>Microbacterium</taxon>
    </lineage>
</organism>
<feature type="transmembrane region" description="Helical" evidence="9">
    <location>
        <begin position="226"/>
        <end position="246"/>
    </location>
</feature>
<keyword evidence="5" id="KW-0547">Nucleotide-binding</keyword>
<feature type="domain" description="Histidine kinase/HSP90-like ATPase" evidence="10">
    <location>
        <begin position="378"/>
        <end position="459"/>
    </location>
</feature>
<dbReference type="CDD" id="cd16917">
    <property type="entry name" value="HATPase_UhpB-NarQ-NarX-like"/>
    <property type="match status" value="1"/>
</dbReference>
<keyword evidence="3" id="KW-0597">Phosphoprotein</keyword>
<evidence type="ECO:0000256" key="3">
    <source>
        <dbReference type="ARBA" id="ARBA00022553"/>
    </source>
</evidence>
<dbReference type="InterPro" id="IPR055558">
    <property type="entry name" value="DUF7134"/>
</dbReference>
<dbReference type="Proteomes" id="UP000325516">
    <property type="component" value="Chromosome"/>
</dbReference>
<dbReference type="SUPFAM" id="SSF55874">
    <property type="entry name" value="ATPase domain of HSP90 chaperone/DNA topoisomerase II/histidine kinase"/>
    <property type="match status" value="1"/>
</dbReference>
<dbReference type="Pfam" id="PF02518">
    <property type="entry name" value="HATPase_c"/>
    <property type="match status" value="1"/>
</dbReference>
<evidence type="ECO:0000256" key="5">
    <source>
        <dbReference type="ARBA" id="ARBA00022741"/>
    </source>
</evidence>